<accession>A0ABN1JZQ0</accession>
<dbReference type="RefSeq" id="WP_141290012.1">
    <property type="nucleotide sequence ID" value="NZ_BAAAEW010000011.1"/>
</dbReference>
<evidence type="ECO:0000313" key="1">
    <source>
        <dbReference type="EMBL" id="GAA0750503.1"/>
    </source>
</evidence>
<protein>
    <submittedName>
        <fullName evidence="1">Oxalurate catabolism protein HpxZ</fullName>
    </submittedName>
</protein>
<dbReference type="Gene3D" id="3.10.450.50">
    <property type="match status" value="1"/>
</dbReference>
<name>A0ABN1JZQ0_9BURK</name>
<gene>
    <name evidence="1" type="primary">hpxZ</name>
    <name evidence="1" type="ORF">GCM10009107_22270</name>
</gene>
<sequence length="133" mass="15065">MSFTNEAVDRQDVLAEVTACFHAYEAAFMANDLPTLIGFFWQDERLTRYGVADRQLGHAEQAAYRHSVPTPSFTRQLENLRISSFGPDTAVALVEFVRSDSSLRGFQSQTWARMPEGWRIVSAHVSMIPWPPT</sequence>
<dbReference type="SUPFAM" id="SSF54427">
    <property type="entry name" value="NTF2-like"/>
    <property type="match status" value="1"/>
</dbReference>
<evidence type="ECO:0000313" key="2">
    <source>
        <dbReference type="Proteomes" id="UP001500279"/>
    </source>
</evidence>
<comment type="caution">
    <text evidence="1">The sequence shown here is derived from an EMBL/GenBank/DDBJ whole genome shotgun (WGS) entry which is preliminary data.</text>
</comment>
<organism evidence="1 2">
    <name type="scientific">Ideonella azotifigens</name>
    <dbReference type="NCBI Taxonomy" id="513160"/>
    <lineage>
        <taxon>Bacteria</taxon>
        <taxon>Pseudomonadati</taxon>
        <taxon>Pseudomonadota</taxon>
        <taxon>Betaproteobacteria</taxon>
        <taxon>Burkholderiales</taxon>
        <taxon>Sphaerotilaceae</taxon>
        <taxon>Ideonella</taxon>
    </lineage>
</organism>
<dbReference type="EMBL" id="BAAAEW010000011">
    <property type="protein sequence ID" value="GAA0750503.1"/>
    <property type="molecule type" value="Genomic_DNA"/>
</dbReference>
<dbReference type="Pfam" id="PF11533">
    <property type="entry name" value="AtzH-like"/>
    <property type="match status" value="1"/>
</dbReference>
<reference evidence="1 2" key="1">
    <citation type="journal article" date="2019" name="Int. J. Syst. Evol. Microbiol.">
        <title>The Global Catalogue of Microorganisms (GCM) 10K type strain sequencing project: providing services to taxonomists for standard genome sequencing and annotation.</title>
        <authorList>
            <consortium name="The Broad Institute Genomics Platform"/>
            <consortium name="The Broad Institute Genome Sequencing Center for Infectious Disease"/>
            <person name="Wu L."/>
            <person name="Ma J."/>
        </authorList>
    </citation>
    <scope>NUCLEOTIDE SEQUENCE [LARGE SCALE GENOMIC DNA]</scope>
    <source>
        <strain evidence="1 2">JCM 15503</strain>
    </source>
</reference>
<dbReference type="Proteomes" id="UP001500279">
    <property type="component" value="Unassembled WGS sequence"/>
</dbReference>
<proteinExistence type="predicted"/>
<dbReference type="InterPro" id="IPR024507">
    <property type="entry name" value="AtzH-like"/>
</dbReference>
<keyword evidence="2" id="KW-1185">Reference proteome</keyword>
<dbReference type="InterPro" id="IPR032710">
    <property type="entry name" value="NTF2-like_dom_sf"/>
</dbReference>